<name>A0A3R9P9H0_9CREN</name>
<reference evidence="2 3" key="1">
    <citation type="submission" date="2018-10" db="EMBL/GenBank/DDBJ databases">
        <title>Co-occurring genomic capacity for anaerobic methane metabolism and dissimilatory sulfite reduction discovered in the Korarchaeota.</title>
        <authorList>
            <person name="Mckay L.J."/>
            <person name="Dlakic M."/>
            <person name="Fields M.W."/>
            <person name="Delmont T.O."/>
            <person name="Eren A.M."/>
            <person name="Jay Z.J."/>
            <person name="Klingelsmith K.B."/>
            <person name="Rusch D.B."/>
            <person name="Inskeep W.P."/>
        </authorList>
    </citation>
    <scope>NUCLEOTIDE SEQUENCE [LARGE SCALE GENOMIC DNA]</scope>
    <source>
        <strain evidence="2 3">WS</strain>
    </source>
</reference>
<feature type="coiled-coil region" evidence="1">
    <location>
        <begin position="377"/>
        <end position="404"/>
    </location>
</feature>
<dbReference type="AlphaFoldDB" id="A0A3R9P9H0"/>
<dbReference type="EMBL" id="RCOR01000040">
    <property type="protein sequence ID" value="RSN67861.1"/>
    <property type="molecule type" value="Genomic_DNA"/>
</dbReference>
<dbReference type="Proteomes" id="UP000278149">
    <property type="component" value="Unassembled WGS sequence"/>
</dbReference>
<evidence type="ECO:0000256" key="1">
    <source>
        <dbReference type="SAM" id="Coils"/>
    </source>
</evidence>
<comment type="caution">
    <text evidence="2">The sequence shown here is derived from an EMBL/GenBank/DDBJ whole genome shotgun (WGS) entry which is preliminary data.</text>
</comment>
<proteinExistence type="predicted"/>
<sequence>MIGVPDPPLEKCIRAIFVDTSDRLKPIGDIIEGTFQAIKEEIAGGMWEVQEASYVESEDKSKCLRNLWELELLFCGRDKDIFKSQRIERYMGNPLEHVRVMGGRENVITNIYIEDLIEFMLRSLFYIVRRNVEASKGKYLEGAILDRFKRVLYEQLEEILEILRDDKWLKKVSYLPFCGRLSECIVCIDTFLEIPGGCEVSSTDLKVLIHRPEIKLSEGTDNYSTCQEVLVLISALLAQMMDLYYGDSEIDKRKLGLLSSPSCKLEDLGKSLIIESVDKISWINHVFPKLFRKKLNNLYKKLNKMPEELEEYILGCLNLPQNLSGGVLRQRIIMLYAKLACERKLLEYIVISNMAQDGVPVITSHKWLIGLRENSIYAEESASINELREKLDSLTKENILSKRDDGSYETKELDGLIYFDRLIGERLNSIFPCAELSFPSSYEAVGIVEVTKSAGEKTENDVYKLGKLLDILNYCLNESNRMFFGLLVTGAQGVSINGRILIAGIEDFMSSEGRLRIYKRILEILNKKAEGELVLPAEELPRPWRS</sequence>
<protein>
    <submittedName>
        <fullName evidence="2">Uncharacterized protein</fullName>
    </submittedName>
</protein>
<organism evidence="2 3">
    <name type="scientific">Candidatus Korarchaeum cryptofilum</name>
    <dbReference type="NCBI Taxonomy" id="498846"/>
    <lineage>
        <taxon>Archaea</taxon>
        <taxon>Thermoproteota</taxon>
        <taxon>Candidatus Korarchaeia</taxon>
        <taxon>Candidatus Korarchaeales</taxon>
        <taxon>Candidatus Korarchaeaceae</taxon>
        <taxon>Candidatus Korarchaeum</taxon>
    </lineage>
</organism>
<keyword evidence="1" id="KW-0175">Coiled coil</keyword>
<gene>
    <name evidence="2" type="ORF">D9Q81_07350</name>
</gene>
<evidence type="ECO:0000313" key="3">
    <source>
        <dbReference type="Proteomes" id="UP000278149"/>
    </source>
</evidence>
<accession>A0A3R9P9H0</accession>
<evidence type="ECO:0000313" key="2">
    <source>
        <dbReference type="EMBL" id="RSN67861.1"/>
    </source>
</evidence>